<gene>
    <name evidence="1" type="ORF">F2Q68_00008437</name>
</gene>
<dbReference type="EMBL" id="QGKW02000717">
    <property type="protein sequence ID" value="KAF2596131.1"/>
    <property type="molecule type" value="Genomic_DNA"/>
</dbReference>
<sequence length="52" mass="6077">MRGAINLNHKSKDKKIQQQLMMKMKCMKKVLLNQVKIKNQKKKGSKSSIFKS</sequence>
<accession>A0A8S9KQQ8</accession>
<proteinExistence type="predicted"/>
<dbReference type="Proteomes" id="UP000712281">
    <property type="component" value="Unassembled WGS sequence"/>
</dbReference>
<name>A0A8S9KQQ8_BRACR</name>
<organism evidence="1 2">
    <name type="scientific">Brassica cretica</name>
    <name type="common">Mustard</name>
    <dbReference type="NCBI Taxonomy" id="69181"/>
    <lineage>
        <taxon>Eukaryota</taxon>
        <taxon>Viridiplantae</taxon>
        <taxon>Streptophyta</taxon>
        <taxon>Embryophyta</taxon>
        <taxon>Tracheophyta</taxon>
        <taxon>Spermatophyta</taxon>
        <taxon>Magnoliopsida</taxon>
        <taxon>eudicotyledons</taxon>
        <taxon>Gunneridae</taxon>
        <taxon>Pentapetalae</taxon>
        <taxon>rosids</taxon>
        <taxon>malvids</taxon>
        <taxon>Brassicales</taxon>
        <taxon>Brassicaceae</taxon>
        <taxon>Brassiceae</taxon>
        <taxon>Brassica</taxon>
    </lineage>
</organism>
<evidence type="ECO:0000313" key="1">
    <source>
        <dbReference type="EMBL" id="KAF2596131.1"/>
    </source>
</evidence>
<reference evidence="1" key="1">
    <citation type="submission" date="2019-12" db="EMBL/GenBank/DDBJ databases">
        <title>Genome sequencing and annotation of Brassica cretica.</title>
        <authorList>
            <person name="Studholme D.J."/>
            <person name="Sarris P.F."/>
        </authorList>
    </citation>
    <scope>NUCLEOTIDE SEQUENCE</scope>
    <source>
        <strain evidence="1">PFS-001/15</strain>
        <tissue evidence="1">Leaf</tissue>
    </source>
</reference>
<evidence type="ECO:0000313" key="2">
    <source>
        <dbReference type="Proteomes" id="UP000712281"/>
    </source>
</evidence>
<comment type="caution">
    <text evidence="1">The sequence shown here is derived from an EMBL/GenBank/DDBJ whole genome shotgun (WGS) entry which is preliminary data.</text>
</comment>
<protein>
    <submittedName>
        <fullName evidence="1">Uncharacterized protein</fullName>
    </submittedName>
</protein>
<dbReference type="AlphaFoldDB" id="A0A8S9KQQ8"/>